<feature type="region of interest" description="Disordered" evidence="1">
    <location>
        <begin position="1273"/>
        <end position="1320"/>
    </location>
</feature>
<name>A0ABU7RRU1_9ACTN</name>
<keyword evidence="4" id="KW-1185">Reference proteome</keyword>
<evidence type="ECO:0000259" key="2">
    <source>
        <dbReference type="Pfam" id="PF13699"/>
    </source>
</evidence>
<evidence type="ECO:0000256" key="1">
    <source>
        <dbReference type="SAM" id="MobiDB-lite"/>
    </source>
</evidence>
<comment type="caution">
    <text evidence="3">The sequence shown here is derived from an EMBL/GenBank/DDBJ whole genome shotgun (WGS) entry which is preliminary data.</text>
</comment>
<dbReference type="EMBL" id="JAZGQK010000007">
    <property type="protein sequence ID" value="MEE6258969.1"/>
    <property type="molecule type" value="Genomic_DNA"/>
</dbReference>
<sequence length="1320" mass="141988">MRADAGVCGAGHARRADGPPGVKQLGHEDAPAAAPVSRHATATVTVQAKRVPANRPPVSSGGNAAVRRLVAGGVGGDPAGGGVGLPLLSAGGGGALGRFGVGGPQRKLSVSQPGDPMEREADAMAARVSAGPGAYQPTRTLTAARAPVAPAADGTAGDGTGPDISPALESLIREPGAGEPLPPDVRDRIESHLGVPLGGVQLHTGPAAQEAAAQLGARAFTFGNHIFLGPGESPHDVALMAHEATHVVQQQAVNVYRDLVHRSSDSLLPDFIVDAVRTYARDLPGYDMLTVVAGYDPIDDRTVERSPENLVRGVIGLVPFGNHIADQLLELEILQDAFALVDQGLTEHNLTLARISADIDRAWDELDVLEGFDGNAAIIARYVGAIYADALAFARSLVDTVLRLIREAAVGLAETYLADTPVWALATKVIHHDPLRGTPVEATTVEILGDFLTLIGKQDTLDQMRERGTLQRTADWLDTQIARFLSLISELGALFEAGWAAIQPENIANLPQNLERLARDAIGLVRRVGAFATDVIAAVLRIIKDALLGWLSGEAHKLPGFRLLTVILGENPFTHETVPRTAANLIGGFIALLPNGEATYQQLAEAGVIAEAGTRIEGAMSRLGISLDLITNTFLGVWNSLTLEDLLNPIAAFVRVLERFGEPLTRIVEFVVEVMKVVIELILRLMNFPSDLLGSIVSNAMQAIDDIQRDPVGFLVNMLSALKAGLAGFFDHVLSYLLDGLASWLFRGLGQLGITRPPDYSLRSILELVLQVLGITGELLWRKLGEQIGEENVAKIRGAIDTLTGVWSFIKDVQEGGVAAIWRHVENQLGNLWDTLLNMAKDWIVTQIVEKVTAKLLSMLDPTGIMAVVNSMIAFFNAIQSAIEYLRDILEIVNDYVTTIAAVAAGNIAPGAAKVERGLANAIPVAIGFLANQVGLGNVPEKVVEIIQGLRELVDQALTWLFEQAKRLGQAALAALGIGPAGATDPQQPETAQLRENFTVDGEPHSIYAGPGGALMLASDPQPVSNVDRLRDLYIEYRGLPPTGADADRRRVVHQMVELVKSDPSLLGGFAGATPEERADILVVQALMGTRVMVRARTNNMEYPATVDGIDTREGIAPRYWVRCRFDTGIESRHRNNPGSEPERLIPLREFVQSMSGAYTVVKPFTGGNHGSRYAQVEGNGYSLLPELCRGGRWRRVFYPTDYTAAVEAHLARVVAESTPAEDLTKPPEERRWMWRGSYYVNRPDGPGEATVDHTPAVVVHFKTEGVNMTQPERRDWYRTGGDSELPEIMPRGRNSSKGSEDERLADPQMIGERFRGPGE</sequence>
<accession>A0ABU7RRU1</accession>
<organism evidence="3 4">
    <name type="scientific">Plantactinospora sonchi</name>
    <dbReference type="NCBI Taxonomy" id="1544735"/>
    <lineage>
        <taxon>Bacteria</taxon>
        <taxon>Bacillati</taxon>
        <taxon>Actinomycetota</taxon>
        <taxon>Actinomycetes</taxon>
        <taxon>Micromonosporales</taxon>
        <taxon>Micromonosporaceae</taxon>
        <taxon>Plantactinospora</taxon>
    </lineage>
</organism>
<gene>
    <name evidence="3" type="ORF">V1633_10760</name>
</gene>
<feature type="region of interest" description="Disordered" evidence="1">
    <location>
        <begin position="1"/>
        <end position="40"/>
    </location>
</feature>
<dbReference type="Proteomes" id="UP001332243">
    <property type="component" value="Unassembled WGS sequence"/>
</dbReference>
<protein>
    <submittedName>
        <fullName evidence="3">DUF4157 domain-containing protein</fullName>
    </submittedName>
</protein>
<dbReference type="RefSeq" id="WP_331214086.1">
    <property type="nucleotide sequence ID" value="NZ_JAZGQK010000007.1"/>
</dbReference>
<feature type="domain" description="eCIS core" evidence="2">
    <location>
        <begin position="180"/>
        <end position="252"/>
    </location>
</feature>
<evidence type="ECO:0000313" key="3">
    <source>
        <dbReference type="EMBL" id="MEE6258969.1"/>
    </source>
</evidence>
<reference evidence="3 4" key="1">
    <citation type="submission" date="2024-01" db="EMBL/GenBank/DDBJ databases">
        <title>Genome insights into Plantactinospora sonchi sp. nov.</title>
        <authorList>
            <person name="Wang L."/>
        </authorList>
    </citation>
    <scope>NUCLEOTIDE SEQUENCE [LARGE SCALE GENOMIC DNA]</scope>
    <source>
        <strain evidence="3 4">NEAU-QY2</strain>
    </source>
</reference>
<proteinExistence type="predicted"/>
<dbReference type="Pfam" id="PF13699">
    <property type="entry name" value="eCIS_core"/>
    <property type="match status" value="1"/>
</dbReference>
<evidence type="ECO:0000313" key="4">
    <source>
        <dbReference type="Proteomes" id="UP001332243"/>
    </source>
</evidence>
<dbReference type="InterPro" id="IPR025295">
    <property type="entry name" value="eCIS_core_dom"/>
</dbReference>